<gene>
    <name evidence="6" type="ORF">CP98_03789</name>
</gene>
<dbReference type="Gene3D" id="3.40.1410.10">
    <property type="entry name" value="Chorismate lyase-like"/>
    <property type="match status" value="1"/>
</dbReference>
<dbReference type="PROSITE" id="PS50949">
    <property type="entry name" value="HTH_GNTR"/>
    <property type="match status" value="1"/>
</dbReference>
<keyword evidence="1" id="KW-0805">Transcription regulation</keyword>
<dbReference type="STRING" id="13690.AX777_08980"/>
<dbReference type="Gene3D" id="1.10.10.10">
    <property type="entry name" value="Winged helix-like DNA-binding domain superfamily/Winged helix DNA-binding domain"/>
    <property type="match status" value="1"/>
</dbReference>
<feature type="domain" description="HTH gntR-type" evidence="5">
    <location>
        <begin position="3"/>
        <end position="71"/>
    </location>
</feature>
<name>A0A084EGB8_SPHYA</name>
<dbReference type="SUPFAM" id="SSF64288">
    <property type="entry name" value="Chorismate lyase-like"/>
    <property type="match status" value="1"/>
</dbReference>
<dbReference type="Pfam" id="PF07702">
    <property type="entry name" value="UTRA"/>
    <property type="match status" value="1"/>
</dbReference>
<evidence type="ECO:0000256" key="4">
    <source>
        <dbReference type="NCBIfam" id="TIGR02018"/>
    </source>
</evidence>
<dbReference type="eggNOG" id="COG2188">
    <property type="taxonomic scope" value="Bacteria"/>
</dbReference>
<dbReference type="PANTHER" id="PTHR44846">
    <property type="entry name" value="MANNOSYL-D-GLYCERATE TRANSPORT/METABOLISM SYSTEM REPRESSOR MNGR-RELATED"/>
    <property type="match status" value="1"/>
</dbReference>
<dbReference type="PANTHER" id="PTHR44846:SF16">
    <property type="entry name" value="TRANSCRIPTIONAL REGULATOR PHNF-RELATED"/>
    <property type="match status" value="1"/>
</dbReference>
<sequence>MKQPLHEKIRADFEARILAGTLAPGDRLPTEQELMQAHGCSRMTVNKALSALQLAGLVERRKKAGSFVARPRVHSMVLDIPDLAVQIGERGQRHSYRLTRRQVRGPIAGRDEEAALANGAQLLELDGIHCADDRPLAVEHRLIATRAVPAIVDGDFHSISPGTWLLQHVPWTEAENRISAVGATREEAAQLGIVPGAPCLCVERHTWRGGDPITYVRQVFLADAYDMVARFGPTGSSGN</sequence>
<dbReference type="SUPFAM" id="SSF46785">
    <property type="entry name" value="Winged helix' DNA-binding domain"/>
    <property type="match status" value="1"/>
</dbReference>
<dbReference type="InterPro" id="IPR036390">
    <property type="entry name" value="WH_DNA-bd_sf"/>
</dbReference>
<dbReference type="RefSeq" id="WP_037521558.1">
    <property type="nucleotide sequence ID" value="NZ_JGVR01000025.1"/>
</dbReference>
<evidence type="ECO:0000256" key="3">
    <source>
        <dbReference type="ARBA" id="ARBA00023163"/>
    </source>
</evidence>
<dbReference type="InterPro" id="IPR050679">
    <property type="entry name" value="Bact_HTH_transcr_reg"/>
</dbReference>
<dbReference type="AlphaFoldDB" id="A0A084EGB8"/>
<keyword evidence="3" id="KW-0804">Transcription</keyword>
<dbReference type="GO" id="GO:0006547">
    <property type="term" value="P:L-histidine metabolic process"/>
    <property type="evidence" value="ECO:0007669"/>
    <property type="project" value="UniProtKB-UniRule"/>
</dbReference>
<accession>A0A084EGB8</accession>
<dbReference type="InterPro" id="IPR036388">
    <property type="entry name" value="WH-like_DNA-bd_sf"/>
</dbReference>
<dbReference type="CDD" id="cd07377">
    <property type="entry name" value="WHTH_GntR"/>
    <property type="match status" value="1"/>
</dbReference>
<dbReference type="InterPro" id="IPR011663">
    <property type="entry name" value="UTRA"/>
</dbReference>
<keyword evidence="2" id="KW-0238">DNA-binding</keyword>
<dbReference type="GO" id="GO:0003677">
    <property type="term" value="F:DNA binding"/>
    <property type="evidence" value="ECO:0007669"/>
    <property type="project" value="UniProtKB-UniRule"/>
</dbReference>
<dbReference type="PRINTS" id="PR00035">
    <property type="entry name" value="HTHGNTR"/>
</dbReference>
<evidence type="ECO:0000256" key="2">
    <source>
        <dbReference type="ARBA" id="ARBA00023125"/>
    </source>
</evidence>
<dbReference type="SMART" id="SM00866">
    <property type="entry name" value="UTRA"/>
    <property type="match status" value="1"/>
</dbReference>
<dbReference type="NCBIfam" id="TIGR02018">
    <property type="entry name" value="his_ut_repres"/>
    <property type="match status" value="1"/>
</dbReference>
<evidence type="ECO:0000313" key="7">
    <source>
        <dbReference type="Proteomes" id="UP000028534"/>
    </source>
</evidence>
<dbReference type="EMBL" id="JGVR01000025">
    <property type="protein sequence ID" value="KEZ17010.1"/>
    <property type="molecule type" value="Genomic_DNA"/>
</dbReference>
<protein>
    <recommendedName>
        <fullName evidence="4">Histidine utilization repressor</fullName>
    </recommendedName>
</protein>
<dbReference type="InterPro" id="IPR000524">
    <property type="entry name" value="Tscrpt_reg_HTH_GntR"/>
</dbReference>
<dbReference type="GO" id="GO:0045892">
    <property type="term" value="P:negative regulation of DNA-templated transcription"/>
    <property type="evidence" value="ECO:0007669"/>
    <property type="project" value="UniProtKB-UniRule"/>
</dbReference>
<comment type="caution">
    <text evidence="6">The sequence shown here is derived from an EMBL/GenBank/DDBJ whole genome shotgun (WGS) entry which is preliminary data.</text>
</comment>
<organism evidence="6 7">
    <name type="scientific">Sphingobium yanoikuyae</name>
    <name type="common">Sphingomonas yanoikuyae</name>
    <dbReference type="NCBI Taxonomy" id="13690"/>
    <lineage>
        <taxon>Bacteria</taxon>
        <taxon>Pseudomonadati</taxon>
        <taxon>Pseudomonadota</taxon>
        <taxon>Alphaproteobacteria</taxon>
        <taxon>Sphingomonadales</taxon>
        <taxon>Sphingomonadaceae</taxon>
        <taxon>Sphingobium</taxon>
    </lineage>
</organism>
<evidence type="ECO:0000313" key="6">
    <source>
        <dbReference type="EMBL" id="KEZ17010.1"/>
    </source>
</evidence>
<dbReference type="Proteomes" id="UP000028534">
    <property type="component" value="Unassembled WGS sequence"/>
</dbReference>
<dbReference type="InterPro" id="IPR010248">
    <property type="entry name" value="His_ut_repres"/>
</dbReference>
<dbReference type="PATRIC" id="fig|13690.10.peg.3880"/>
<evidence type="ECO:0000256" key="1">
    <source>
        <dbReference type="ARBA" id="ARBA00023015"/>
    </source>
</evidence>
<reference evidence="6 7" key="1">
    <citation type="submission" date="2014-03" db="EMBL/GenBank/DDBJ databases">
        <title>Genome sequence of Sphingobium yanoikuyae B1.</title>
        <authorList>
            <person name="Gan H.M."/>
            <person name="Gan H.Y."/>
            <person name="Savka M.A."/>
        </authorList>
    </citation>
    <scope>NUCLEOTIDE SEQUENCE [LARGE SCALE GENOMIC DNA]</scope>
    <source>
        <strain evidence="6 7">B1</strain>
    </source>
</reference>
<dbReference type="GO" id="GO:0003700">
    <property type="term" value="F:DNA-binding transcription factor activity"/>
    <property type="evidence" value="ECO:0007669"/>
    <property type="project" value="UniProtKB-UniRule"/>
</dbReference>
<proteinExistence type="predicted"/>
<evidence type="ECO:0000259" key="5">
    <source>
        <dbReference type="PROSITE" id="PS50949"/>
    </source>
</evidence>
<dbReference type="Pfam" id="PF00392">
    <property type="entry name" value="GntR"/>
    <property type="match status" value="1"/>
</dbReference>
<dbReference type="SMART" id="SM00345">
    <property type="entry name" value="HTH_GNTR"/>
    <property type="match status" value="1"/>
</dbReference>
<dbReference type="InterPro" id="IPR028978">
    <property type="entry name" value="Chorismate_lyase_/UTRA_dom_sf"/>
</dbReference>